<feature type="transmembrane region" description="Helical" evidence="6">
    <location>
        <begin position="457"/>
        <end position="477"/>
    </location>
</feature>
<keyword evidence="4 6" id="KW-1133">Transmembrane helix</keyword>
<evidence type="ECO:0000256" key="5">
    <source>
        <dbReference type="ARBA" id="ARBA00023136"/>
    </source>
</evidence>
<feature type="transmembrane region" description="Helical" evidence="6">
    <location>
        <begin position="367"/>
        <end position="388"/>
    </location>
</feature>
<feature type="domain" description="ComEC/Rec2-related protein" evidence="7">
    <location>
        <begin position="243"/>
        <end position="510"/>
    </location>
</feature>
<evidence type="ECO:0000313" key="10">
    <source>
        <dbReference type="Proteomes" id="UP001221558"/>
    </source>
</evidence>
<feature type="transmembrane region" description="Helical" evidence="6">
    <location>
        <begin position="425"/>
        <end position="450"/>
    </location>
</feature>
<feature type="transmembrane region" description="Helical" evidence="6">
    <location>
        <begin position="400"/>
        <end position="419"/>
    </location>
</feature>
<dbReference type="InterPro" id="IPR004477">
    <property type="entry name" value="ComEC_N"/>
</dbReference>
<gene>
    <name evidence="9" type="ORF">PQ465_16935</name>
</gene>
<feature type="transmembrane region" description="Helical" evidence="6">
    <location>
        <begin position="12"/>
        <end position="33"/>
    </location>
</feature>
<name>A0ABY7WH88_9SPHI</name>
<feature type="transmembrane region" description="Helical" evidence="6">
    <location>
        <begin position="516"/>
        <end position="536"/>
    </location>
</feature>
<evidence type="ECO:0000256" key="4">
    <source>
        <dbReference type="ARBA" id="ARBA00022989"/>
    </source>
</evidence>
<evidence type="ECO:0000256" key="2">
    <source>
        <dbReference type="ARBA" id="ARBA00022475"/>
    </source>
</evidence>
<dbReference type="RefSeq" id="WP_274266713.1">
    <property type="nucleotide sequence ID" value="NZ_CP117880.1"/>
</dbReference>
<keyword evidence="3 6" id="KW-0812">Transmembrane</keyword>
<dbReference type="InterPro" id="IPR025405">
    <property type="entry name" value="DUF4131"/>
</dbReference>
<dbReference type="Proteomes" id="UP001221558">
    <property type="component" value="Chromosome"/>
</dbReference>
<protein>
    <submittedName>
        <fullName evidence="9">ComEC/Rec2 family competence protein</fullName>
    </submittedName>
</protein>
<evidence type="ECO:0000256" key="3">
    <source>
        <dbReference type="ARBA" id="ARBA00022692"/>
    </source>
</evidence>
<dbReference type="PANTHER" id="PTHR30619:SF1">
    <property type="entry name" value="RECOMBINATION PROTEIN 2"/>
    <property type="match status" value="1"/>
</dbReference>
<organism evidence="9 10">
    <name type="scientific">Sphingobacterium oryzagri</name>
    <dbReference type="NCBI Taxonomy" id="3025669"/>
    <lineage>
        <taxon>Bacteria</taxon>
        <taxon>Pseudomonadati</taxon>
        <taxon>Bacteroidota</taxon>
        <taxon>Sphingobacteriia</taxon>
        <taxon>Sphingobacteriales</taxon>
        <taxon>Sphingobacteriaceae</taxon>
        <taxon>Sphingobacterium</taxon>
    </lineage>
</organism>
<evidence type="ECO:0000313" key="9">
    <source>
        <dbReference type="EMBL" id="WDF67974.1"/>
    </source>
</evidence>
<feature type="transmembrane region" description="Helical" evidence="6">
    <location>
        <begin position="489"/>
        <end position="509"/>
    </location>
</feature>
<dbReference type="InterPro" id="IPR052159">
    <property type="entry name" value="Competence_DNA_uptake"/>
</dbReference>
<keyword evidence="5 6" id="KW-0472">Membrane</keyword>
<comment type="subcellular location">
    <subcellularLocation>
        <location evidence="1">Cell membrane</location>
        <topology evidence="1">Multi-pass membrane protein</topology>
    </subcellularLocation>
</comment>
<evidence type="ECO:0000259" key="8">
    <source>
        <dbReference type="Pfam" id="PF13567"/>
    </source>
</evidence>
<keyword evidence="2" id="KW-1003">Cell membrane</keyword>
<dbReference type="NCBIfam" id="TIGR00360">
    <property type="entry name" value="ComEC_N-term"/>
    <property type="match status" value="1"/>
</dbReference>
<feature type="transmembrane region" description="Helical" evidence="6">
    <location>
        <begin position="263"/>
        <end position="282"/>
    </location>
</feature>
<dbReference type="EMBL" id="CP117880">
    <property type="protein sequence ID" value="WDF67974.1"/>
    <property type="molecule type" value="Genomic_DNA"/>
</dbReference>
<evidence type="ECO:0000259" key="7">
    <source>
        <dbReference type="Pfam" id="PF03772"/>
    </source>
</evidence>
<keyword evidence="10" id="KW-1185">Reference proteome</keyword>
<sequence length="696" mass="78453">MVKHYITESVRRVPFARVFFFYALGIVCGFHFFRSVTLLQLSWACLLMLLCCLACLEIFGKTLRRQFFPYLCYAALFLSGACMLGSQLPIARADDIAYSSASVLVGVIVDEPASTEKTLRFPLVLEQGFSGDSSRAVSGTVMVSIAREGQVLDNLAYGDRIVMRNRLTEISEAYNPRQFSYKRYCAQKNIHQQAYLQMDEFQLLDQDNGNKLVAMALDLRKQLKVKFQRVINDPRALDVCAALIFGYRTNFDAETLRTFSETGTIHVLSVSGMHVGIVFYILNFLCRFLDRFRYGAAARFIFIFVAIWAYVMLTGMSPSIMRAGIMISFLLFAKWSNKRYSNLNTLFAAASFQLFCDPFILFDVGFQLSYCAVYGLFTLYPMLVNAITIKQAWLSFSYRFVAVSLSAQLFTTPLALYYFHQFPTYFLLGNMLIAIPATLLMYVGLLLALLPDSSINLFLGACLEWISAAMLAGLHAIQSLPFAVLKGLPLSGGQVGLFATALLGLLVAVQAKWKRALWLAMFAALLFTTLAVKMSIGLDTFRGIKVYNVQRELAVAVIDRNQVSLFSSLDSIDHPRLVNAVWPDLACYSRLEKVNFKKLTSKKETTLGIRTAWGMLLITDRYLPDKISDSVRWVLFRGGRKQDRVELGGLLPANFLILDGSNAIASISRMEETAKYLDLPYYVLKDNFAYVWEKPD</sequence>
<accession>A0ABY7WH88</accession>
<feature type="transmembrane region" description="Helical" evidence="6">
    <location>
        <begin position="39"/>
        <end position="60"/>
    </location>
</feature>
<evidence type="ECO:0000256" key="1">
    <source>
        <dbReference type="ARBA" id="ARBA00004651"/>
    </source>
</evidence>
<dbReference type="Pfam" id="PF13567">
    <property type="entry name" value="DUF4131"/>
    <property type="match status" value="1"/>
</dbReference>
<proteinExistence type="predicted"/>
<dbReference type="PANTHER" id="PTHR30619">
    <property type="entry name" value="DNA INTERNALIZATION/COMPETENCE PROTEIN COMEC/REC2"/>
    <property type="match status" value="1"/>
</dbReference>
<feature type="domain" description="DUF4131" evidence="8">
    <location>
        <begin position="39"/>
        <end position="200"/>
    </location>
</feature>
<feature type="transmembrane region" description="Helical" evidence="6">
    <location>
        <begin position="67"/>
        <end position="86"/>
    </location>
</feature>
<feature type="transmembrane region" description="Helical" evidence="6">
    <location>
        <begin position="294"/>
        <end position="313"/>
    </location>
</feature>
<reference evidence="9 10" key="1">
    <citation type="submission" date="2023-02" db="EMBL/GenBank/DDBJ databases">
        <title>Genome sequence of Sphingobacterium sp. KACC 22765.</title>
        <authorList>
            <person name="Kim S."/>
            <person name="Heo J."/>
            <person name="Kwon S.-W."/>
        </authorList>
    </citation>
    <scope>NUCLEOTIDE SEQUENCE [LARGE SCALE GENOMIC DNA]</scope>
    <source>
        <strain evidence="9 10">KACC 22765</strain>
    </source>
</reference>
<evidence type="ECO:0000256" key="6">
    <source>
        <dbReference type="SAM" id="Phobius"/>
    </source>
</evidence>
<dbReference type="Pfam" id="PF03772">
    <property type="entry name" value="Competence"/>
    <property type="match status" value="1"/>
</dbReference>